<gene>
    <name evidence="6" type="ORF">LSALG_LOCUS24354</name>
</gene>
<dbReference type="EMBL" id="OX465081">
    <property type="protein sequence ID" value="CAI9284849.1"/>
    <property type="molecule type" value="Genomic_DNA"/>
</dbReference>
<keyword evidence="1" id="KW-0436">Ligase</keyword>
<keyword evidence="4" id="KW-0648">Protein biosynthesis</keyword>
<evidence type="ECO:0000256" key="4">
    <source>
        <dbReference type="ARBA" id="ARBA00022917"/>
    </source>
</evidence>
<evidence type="ECO:0000256" key="1">
    <source>
        <dbReference type="ARBA" id="ARBA00022598"/>
    </source>
</evidence>
<evidence type="ECO:0000256" key="2">
    <source>
        <dbReference type="ARBA" id="ARBA00022741"/>
    </source>
</evidence>
<dbReference type="InterPro" id="IPR009008">
    <property type="entry name" value="Val/Leu/Ile-tRNA-synth_edit"/>
</dbReference>
<dbReference type="InterPro" id="IPR023586">
    <property type="entry name" value="Ile-tRNA-ligase_type2"/>
</dbReference>
<dbReference type="GO" id="GO:0006428">
    <property type="term" value="P:isoleucyl-tRNA aminoacylation"/>
    <property type="evidence" value="ECO:0007669"/>
    <property type="project" value="TreeGrafter"/>
</dbReference>
<dbReference type="PANTHER" id="PTHR42780">
    <property type="entry name" value="SOLEUCYL-TRNA SYNTHETASE"/>
    <property type="match status" value="1"/>
</dbReference>
<keyword evidence="7" id="KW-1185">Reference proteome</keyword>
<dbReference type="GO" id="GO:0004822">
    <property type="term" value="F:isoleucine-tRNA ligase activity"/>
    <property type="evidence" value="ECO:0007669"/>
    <property type="project" value="InterPro"/>
</dbReference>
<proteinExistence type="predicted"/>
<accession>A0AA35Z2U3</accession>
<dbReference type="AlphaFoldDB" id="A0AA35Z2U3"/>
<organism evidence="6 7">
    <name type="scientific">Lactuca saligna</name>
    <name type="common">Willowleaf lettuce</name>
    <dbReference type="NCBI Taxonomy" id="75948"/>
    <lineage>
        <taxon>Eukaryota</taxon>
        <taxon>Viridiplantae</taxon>
        <taxon>Streptophyta</taxon>
        <taxon>Embryophyta</taxon>
        <taxon>Tracheophyta</taxon>
        <taxon>Spermatophyta</taxon>
        <taxon>Magnoliopsida</taxon>
        <taxon>eudicotyledons</taxon>
        <taxon>Gunneridae</taxon>
        <taxon>Pentapetalae</taxon>
        <taxon>asterids</taxon>
        <taxon>campanulids</taxon>
        <taxon>Asterales</taxon>
        <taxon>Asteraceae</taxon>
        <taxon>Cichorioideae</taxon>
        <taxon>Cichorieae</taxon>
        <taxon>Lactucinae</taxon>
        <taxon>Lactuca</taxon>
    </lineage>
</organism>
<keyword evidence="5" id="KW-0030">Aminoacyl-tRNA synthetase</keyword>
<keyword evidence="2" id="KW-0547">Nucleotide-binding</keyword>
<reference evidence="6" key="1">
    <citation type="submission" date="2023-04" db="EMBL/GenBank/DDBJ databases">
        <authorList>
            <person name="Vijverberg K."/>
            <person name="Xiong W."/>
            <person name="Schranz E."/>
        </authorList>
    </citation>
    <scope>NUCLEOTIDE SEQUENCE</scope>
</reference>
<dbReference type="Gene3D" id="3.90.740.10">
    <property type="entry name" value="Valyl/Leucyl/Isoleucyl-tRNA synthetase, editing domain"/>
    <property type="match status" value="1"/>
</dbReference>
<dbReference type="GO" id="GO:0002161">
    <property type="term" value="F:aminoacyl-tRNA deacylase activity"/>
    <property type="evidence" value="ECO:0007669"/>
    <property type="project" value="InterPro"/>
</dbReference>
<dbReference type="GO" id="GO:0005524">
    <property type="term" value="F:ATP binding"/>
    <property type="evidence" value="ECO:0007669"/>
    <property type="project" value="UniProtKB-KW"/>
</dbReference>
<sequence>MQGENLVMVVDDDGCFTERVIDFIGQYVKEDKSKLIKSGSFTHAYPFCWRSDTPLTNRAVPADCSNRFLLHRMNNAFPEMPFFGLEPCWIGQPDPDHEKACTIRDKEIKEHGEKEKDTSEDTEQIEHDQEDKYCDMTYHFSQNEPPCTLEDSVAELFHQDVHGQMLCLRKKVKERLRNSDDYQSFLKCIAQRVLLGHNCNQG</sequence>
<name>A0AA35Z2U3_LACSI</name>
<evidence type="ECO:0000313" key="6">
    <source>
        <dbReference type="EMBL" id="CAI9284849.1"/>
    </source>
</evidence>
<dbReference type="Proteomes" id="UP001177003">
    <property type="component" value="Chromosome 5"/>
</dbReference>
<evidence type="ECO:0000313" key="7">
    <source>
        <dbReference type="Proteomes" id="UP001177003"/>
    </source>
</evidence>
<protein>
    <submittedName>
        <fullName evidence="6">Uncharacterized protein</fullName>
    </submittedName>
</protein>
<evidence type="ECO:0000256" key="3">
    <source>
        <dbReference type="ARBA" id="ARBA00022840"/>
    </source>
</evidence>
<evidence type="ECO:0000256" key="5">
    <source>
        <dbReference type="ARBA" id="ARBA00023146"/>
    </source>
</evidence>
<keyword evidence="3" id="KW-0067">ATP-binding</keyword>
<dbReference type="PANTHER" id="PTHR42780:SF1">
    <property type="entry name" value="ISOLEUCINE--TRNA LIGASE, CYTOPLASMIC"/>
    <property type="match status" value="1"/>
</dbReference>